<feature type="transmembrane region" description="Helical" evidence="7">
    <location>
        <begin position="237"/>
        <end position="253"/>
    </location>
</feature>
<dbReference type="InterPro" id="IPR004681">
    <property type="entry name" value="TRAP_DctM"/>
</dbReference>
<evidence type="ECO:0000256" key="4">
    <source>
        <dbReference type="ARBA" id="ARBA00022692"/>
    </source>
</evidence>
<evidence type="ECO:0000259" key="8">
    <source>
        <dbReference type="Pfam" id="PF06808"/>
    </source>
</evidence>
<evidence type="ECO:0000256" key="6">
    <source>
        <dbReference type="ARBA" id="ARBA00023136"/>
    </source>
</evidence>
<dbReference type="PANTHER" id="PTHR33362:SF2">
    <property type="entry name" value="TRAP TRANSPORTER LARGE PERMEASE PROTEIN"/>
    <property type="match status" value="1"/>
</dbReference>
<gene>
    <name evidence="9" type="ORF">SAMN05660330_02795</name>
</gene>
<evidence type="ECO:0000313" key="9">
    <source>
        <dbReference type="EMBL" id="SDP44489.1"/>
    </source>
</evidence>
<accession>A0A1H0SSE5</accession>
<evidence type="ECO:0000256" key="1">
    <source>
        <dbReference type="ARBA" id="ARBA00004429"/>
    </source>
</evidence>
<proteinExistence type="predicted"/>
<dbReference type="Proteomes" id="UP000199073">
    <property type="component" value="Unassembled WGS sequence"/>
</dbReference>
<feature type="transmembrane region" description="Helical" evidence="7">
    <location>
        <begin position="167"/>
        <end position="189"/>
    </location>
</feature>
<dbReference type="PANTHER" id="PTHR33362">
    <property type="entry name" value="SIALIC ACID TRAP TRANSPORTER PERMEASE PROTEIN SIAT-RELATED"/>
    <property type="match status" value="1"/>
</dbReference>
<keyword evidence="3" id="KW-0997">Cell inner membrane</keyword>
<dbReference type="Pfam" id="PF06808">
    <property type="entry name" value="DctM"/>
    <property type="match status" value="1"/>
</dbReference>
<keyword evidence="4 7" id="KW-0812">Transmembrane</keyword>
<reference evidence="9 10" key="1">
    <citation type="submission" date="2016-10" db="EMBL/GenBank/DDBJ databases">
        <authorList>
            <person name="de Groot N.N."/>
        </authorList>
    </citation>
    <scope>NUCLEOTIDE SEQUENCE [LARGE SCALE GENOMIC DNA]</scope>
    <source>
        <strain evidence="9 10">DSM 12130</strain>
    </source>
</reference>
<dbReference type="STRING" id="91360.SAMN05660330_02795"/>
<evidence type="ECO:0000256" key="2">
    <source>
        <dbReference type="ARBA" id="ARBA00022475"/>
    </source>
</evidence>
<feature type="transmembrane region" description="Helical" evidence="7">
    <location>
        <begin position="352"/>
        <end position="378"/>
    </location>
</feature>
<dbReference type="InterPro" id="IPR010656">
    <property type="entry name" value="DctM"/>
</dbReference>
<evidence type="ECO:0000256" key="3">
    <source>
        <dbReference type="ARBA" id="ARBA00022519"/>
    </source>
</evidence>
<dbReference type="GO" id="GO:0022857">
    <property type="term" value="F:transmembrane transporter activity"/>
    <property type="evidence" value="ECO:0007669"/>
    <property type="project" value="TreeGrafter"/>
</dbReference>
<feature type="transmembrane region" description="Helical" evidence="7">
    <location>
        <begin position="43"/>
        <end position="63"/>
    </location>
</feature>
<dbReference type="EMBL" id="FNJI01000020">
    <property type="protein sequence ID" value="SDP44489.1"/>
    <property type="molecule type" value="Genomic_DNA"/>
</dbReference>
<feature type="domain" description="TRAP C4-dicarboxylate transport system permease DctM subunit" evidence="8">
    <location>
        <begin position="4"/>
        <end position="412"/>
    </location>
</feature>
<feature type="transmembrane region" description="Helical" evidence="7">
    <location>
        <begin position="393"/>
        <end position="417"/>
    </location>
</feature>
<name>A0A1H0SSE5_9BACT</name>
<feature type="transmembrane region" description="Helical" evidence="7">
    <location>
        <begin position="273"/>
        <end position="290"/>
    </location>
</feature>
<evidence type="ECO:0000256" key="5">
    <source>
        <dbReference type="ARBA" id="ARBA00022989"/>
    </source>
</evidence>
<protein>
    <submittedName>
        <fullName evidence="9">TRAP transporter, DctM subunit</fullName>
    </submittedName>
</protein>
<dbReference type="RefSeq" id="WP_092223863.1">
    <property type="nucleotide sequence ID" value="NZ_FNJI01000020.1"/>
</dbReference>
<feature type="transmembrane region" description="Helical" evidence="7">
    <location>
        <begin position="132"/>
        <end position="155"/>
    </location>
</feature>
<keyword evidence="5 7" id="KW-1133">Transmembrane helix</keyword>
<sequence length="423" mass="45261">MVYIVLATCLVIGVPIAFAIVATLLYFMATGDFPYNIRIVATQMYGGMRSFPLLAIPLFILAGDLMNESGITSRIIAFTSVLVGRCRAGLAMINIWASVVFAGLSGSAVADTSAIGRVFIPEMEKRGYPRDFAAAITAASSVIGPIIPPSIPVIIYALTVTGVSVPALFLGGIGPGILLATLLSIYVMIFAGNFEQPEKTEDKDLKRTILLQGIIPLLMPIFVVGSILLGVVTPTEAASFAVAYALIVGLFIFRELKFSALPAIFGRSMRDSAVIMIVIGAVAAGNWLLTYNRIPNMITDFTLEFMTARWMFLIAAMLLFLFVGLFLEGIAAMLVLVPILHPIAVTMGIDPTHFGILVVFNLMIGLITPPMGLCLFVADSIANVGLGRLTRQIIPLFLVEVLALIIIAFVPATVTGIPHLFGF</sequence>
<feature type="transmembrane region" description="Helical" evidence="7">
    <location>
        <begin position="75"/>
        <end position="93"/>
    </location>
</feature>
<dbReference type="NCBIfam" id="TIGR00786">
    <property type="entry name" value="dctM"/>
    <property type="match status" value="1"/>
</dbReference>
<dbReference type="OrthoDB" id="9790209at2"/>
<evidence type="ECO:0000313" key="10">
    <source>
        <dbReference type="Proteomes" id="UP000199073"/>
    </source>
</evidence>
<dbReference type="GO" id="GO:0005886">
    <property type="term" value="C:plasma membrane"/>
    <property type="evidence" value="ECO:0007669"/>
    <property type="project" value="UniProtKB-SubCell"/>
</dbReference>
<dbReference type="PIRSF" id="PIRSF006066">
    <property type="entry name" value="HI0050"/>
    <property type="match status" value="1"/>
</dbReference>
<evidence type="ECO:0000256" key="7">
    <source>
        <dbReference type="SAM" id="Phobius"/>
    </source>
</evidence>
<feature type="transmembrane region" description="Helical" evidence="7">
    <location>
        <begin position="310"/>
        <end position="340"/>
    </location>
</feature>
<dbReference type="AlphaFoldDB" id="A0A1H0SSE5"/>
<organism evidence="9 10">
    <name type="scientific">Desulforhopalus singaporensis</name>
    <dbReference type="NCBI Taxonomy" id="91360"/>
    <lineage>
        <taxon>Bacteria</taxon>
        <taxon>Pseudomonadati</taxon>
        <taxon>Thermodesulfobacteriota</taxon>
        <taxon>Desulfobulbia</taxon>
        <taxon>Desulfobulbales</taxon>
        <taxon>Desulfocapsaceae</taxon>
        <taxon>Desulforhopalus</taxon>
    </lineage>
</organism>
<keyword evidence="6 7" id="KW-0472">Membrane</keyword>
<keyword evidence="2" id="KW-1003">Cell membrane</keyword>
<keyword evidence="10" id="KW-1185">Reference proteome</keyword>
<feature type="transmembrane region" description="Helical" evidence="7">
    <location>
        <begin position="209"/>
        <end position="231"/>
    </location>
</feature>
<comment type="subcellular location">
    <subcellularLocation>
        <location evidence="1">Cell inner membrane</location>
        <topology evidence="1">Multi-pass membrane protein</topology>
    </subcellularLocation>
</comment>